<gene>
    <name evidence="1" type="ORF">MARPO_0003s0148</name>
</gene>
<keyword evidence="2" id="KW-1185">Reference proteome</keyword>
<dbReference type="Proteomes" id="UP000244005">
    <property type="component" value="Unassembled WGS sequence"/>
</dbReference>
<accession>A0A2R6XT53</accession>
<dbReference type="EMBL" id="KZ772675">
    <property type="protein sequence ID" value="PTQ49260.1"/>
    <property type="molecule type" value="Genomic_DNA"/>
</dbReference>
<dbReference type="PANTHER" id="PTHR34196:SF2">
    <property type="entry name" value="OS02G0697700 PROTEIN"/>
    <property type="match status" value="1"/>
</dbReference>
<protein>
    <submittedName>
        <fullName evidence="1">Uncharacterized protein</fullName>
    </submittedName>
</protein>
<dbReference type="OrthoDB" id="1909326at2759"/>
<dbReference type="AlphaFoldDB" id="A0A2R6XT53"/>
<evidence type="ECO:0000313" key="1">
    <source>
        <dbReference type="EMBL" id="PTQ49260.1"/>
    </source>
</evidence>
<dbReference type="PANTHER" id="PTHR34196">
    <property type="entry name" value="OS02G0697700 PROTEIN"/>
    <property type="match status" value="1"/>
</dbReference>
<name>A0A2R6XT53_MARPO</name>
<sequence>MSRSLHSVGAKPRPWRICKCCYSFEEKEVNNIVKDTPTSTNGVGHCEEFSPVEHPLEPPDIDKPVRCPPPEPCIVHDGRIWKERVAIARRRMDMVKDKDGVPGRRRKALSSEHGELGEDETVTCGIVHSFWPKDY</sequence>
<organism evidence="1 2">
    <name type="scientific">Marchantia polymorpha</name>
    <name type="common">Common liverwort</name>
    <name type="synonym">Marchantia aquatica</name>
    <dbReference type="NCBI Taxonomy" id="3197"/>
    <lineage>
        <taxon>Eukaryota</taxon>
        <taxon>Viridiplantae</taxon>
        <taxon>Streptophyta</taxon>
        <taxon>Embryophyta</taxon>
        <taxon>Marchantiophyta</taxon>
        <taxon>Marchantiopsida</taxon>
        <taxon>Marchantiidae</taxon>
        <taxon>Marchantiales</taxon>
        <taxon>Marchantiaceae</taxon>
        <taxon>Marchantia</taxon>
    </lineage>
</organism>
<evidence type="ECO:0000313" key="2">
    <source>
        <dbReference type="Proteomes" id="UP000244005"/>
    </source>
</evidence>
<dbReference type="Gramene" id="Mp7g11340.1">
    <property type="protein sequence ID" value="Mp7g11340.1.cds"/>
    <property type="gene ID" value="Mp7g11340"/>
</dbReference>
<proteinExistence type="predicted"/>
<reference evidence="2" key="1">
    <citation type="journal article" date="2017" name="Cell">
        <title>Insights into land plant evolution garnered from the Marchantia polymorpha genome.</title>
        <authorList>
            <person name="Bowman J.L."/>
            <person name="Kohchi T."/>
            <person name="Yamato K.T."/>
            <person name="Jenkins J."/>
            <person name="Shu S."/>
            <person name="Ishizaki K."/>
            <person name="Yamaoka S."/>
            <person name="Nishihama R."/>
            <person name="Nakamura Y."/>
            <person name="Berger F."/>
            <person name="Adam C."/>
            <person name="Aki S.S."/>
            <person name="Althoff F."/>
            <person name="Araki T."/>
            <person name="Arteaga-Vazquez M.A."/>
            <person name="Balasubrmanian S."/>
            <person name="Barry K."/>
            <person name="Bauer D."/>
            <person name="Boehm C.R."/>
            <person name="Briginshaw L."/>
            <person name="Caballero-Perez J."/>
            <person name="Catarino B."/>
            <person name="Chen F."/>
            <person name="Chiyoda S."/>
            <person name="Chovatia M."/>
            <person name="Davies K.M."/>
            <person name="Delmans M."/>
            <person name="Demura T."/>
            <person name="Dierschke T."/>
            <person name="Dolan L."/>
            <person name="Dorantes-Acosta A.E."/>
            <person name="Eklund D.M."/>
            <person name="Florent S.N."/>
            <person name="Flores-Sandoval E."/>
            <person name="Fujiyama A."/>
            <person name="Fukuzawa H."/>
            <person name="Galik B."/>
            <person name="Grimanelli D."/>
            <person name="Grimwood J."/>
            <person name="Grossniklaus U."/>
            <person name="Hamada T."/>
            <person name="Haseloff J."/>
            <person name="Hetherington A.J."/>
            <person name="Higo A."/>
            <person name="Hirakawa Y."/>
            <person name="Hundley H.N."/>
            <person name="Ikeda Y."/>
            <person name="Inoue K."/>
            <person name="Inoue S.I."/>
            <person name="Ishida S."/>
            <person name="Jia Q."/>
            <person name="Kakita M."/>
            <person name="Kanazawa T."/>
            <person name="Kawai Y."/>
            <person name="Kawashima T."/>
            <person name="Kennedy M."/>
            <person name="Kinose K."/>
            <person name="Kinoshita T."/>
            <person name="Kohara Y."/>
            <person name="Koide E."/>
            <person name="Komatsu K."/>
            <person name="Kopischke S."/>
            <person name="Kubo M."/>
            <person name="Kyozuka J."/>
            <person name="Lagercrantz U."/>
            <person name="Lin S.S."/>
            <person name="Lindquist E."/>
            <person name="Lipzen A.M."/>
            <person name="Lu C.W."/>
            <person name="De Luna E."/>
            <person name="Martienssen R.A."/>
            <person name="Minamino N."/>
            <person name="Mizutani M."/>
            <person name="Mizutani M."/>
            <person name="Mochizuki N."/>
            <person name="Monte I."/>
            <person name="Mosher R."/>
            <person name="Nagasaki H."/>
            <person name="Nakagami H."/>
            <person name="Naramoto S."/>
            <person name="Nishitani K."/>
            <person name="Ohtani M."/>
            <person name="Okamoto T."/>
            <person name="Okumura M."/>
            <person name="Phillips J."/>
            <person name="Pollak B."/>
            <person name="Reinders A."/>
            <person name="Rovekamp M."/>
            <person name="Sano R."/>
            <person name="Sawa S."/>
            <person name="Schmid M.W."/>
            <person name="Shirakawa M."/>
            <person name="Solano R."/>
            <person name="Spunde A."/>
            <person name="Suetsugu N."/>
            <person name="Sugano S."/>
            <person name="Sugiyama A."/>
            <person name="Sun R."/>
            <person name="Suzuki Y."/>
            <person name="Takenaka M."/>
            <person name="Takezawa D."/>
            <person name="Tomogane H."/>
            <person name="Tsuzuki M."/>
            <person name="Ueda T."/>
            <person name="Umeda M."/>
            <person name="Ward J.M."/>
            <person name="Watanabe Y."/>
            <person name="Yazaki K."/>
            <person name="Yokoyama R."/>
            <person name="Yoshitake Y."/>
            <person name="Yotsui I."/>
            <person name="Zachgo S."/>
            <person name="Schmutz J."/>
        </authorList>
    </citation>
    <scope>NUCLEOTIDE SEQUENCE [LARGE SCALE GENOMIC DNA]</scope>
    <source>
        <strain evidence="2">Tak-1</strain>
    </source>
</reference>